<keyword evidence="8 9" id="KW-0339">Growth factor</keyword>
<evidence type="ECO:0000256" key="9">
    <source>
        <dbReference type="RuleBase" id="RU368031"/>
    </source>
</evidence>
<accession>A0AAN9HYV3</accession>
<dbReference type="GO" id="GO:0030154">
    <property type="term" value="P:cell differentiation"/>
    <property type="evidence" value="ECO:0007669"/>
    <property type="project" value="UniProtKB-UniRule"/>
</dbReference>
<dbReference type="GO" id="GO:0005576">
    <property type="term" value="C:extracellular region"/>
    <property type="evidence" value="ECO:0007669"/>
    <property type="project" value="UniProtKB-SubCell"/>
</dbReference>
<evidence type="ECO:0000313" key="11">
    <source>
        <dbReference type="Proteomes" id="UP001372338"/>
    </source>
</evidence>
<evidence type="ECO:0000256" key="8">
    <source>
        <dbReference type="ARBA" id="ARBA00023030"/>
    </source>
</evidence>
<name>A0AAN9HYV3_CROPI</name>
<feature type="chain" id="PRO_5042662787" description="Phytosulfokine" evidence="9">
    <location>
        <begin position="26"/>
        <end position="93"/>
    </location>
</feature>
<dbReference type="Pfam" id="PF06404">
    <property type="entry name" value="PSK"/>
    <property type="match status" value="1"/>
</dbReference>
<evidence type="ECO:0000256" key="1">
    <source>
        <dbReference type="ARBA" id="ARBA00004613"/>
    </source>
</evidence>
<gene>
    <name evidence="10" type="ORF">RIF29_27555</name>
</gene>
<comment type="PTM">
    <text evidence="9">PSK-alpha is produced by endopeptidase digestion. PSK-beta is produced from PSK-alpha by exopeptidase digestion.</text>
</comment>
<dbReference type="AlphaFoldDB" id="A0AAN9HYV3"/>
<keyword evidence="3 9" id="KW-0217">Developmental protein</keyword>
<dbReference type="PANTHER" id="PTHR33285:SF22">
    <property type="entry name" value="PHYTOSULFOKINES 6-RELATED"/>
    <property type="match status" value="1"/>
</dbReference>
<comment type="subcellular location">
    <subcellularLocation>
        <location evidence="1 9">Secreted</location>
    </subcellularLocation>
</comment>
<evidence type="ECO:0000256" key="2">
    <source>
        <dbReference type="ARBA" id="ARBA00010781"/>
    </source>
</evidence>
<evidence type="ECO:0000256" key="5">
    <source>
        <dbReference type="ARBA" id="ARBA00022641"/>
    </source>
</evidence>
<keyword evidence="6 9" id="KW-0732">Signal</keyword>
<organism evidence="10 11">
    <name type="scientific">Crotalaria pallida</name>
    <name type="common">Smooth rattlebox</name>
    <name type="synonym">Crotalaria striata</name>
    <dbReference type="NCBI Taxonomy" id="3830"/>
    <lineage>
        <taxon>Eukaryota</taxon>
        <taxon>Viridiplantae</taxon>
        <taxon>Streptophyta</taxon>
        <taxon>Embryophyta</taxon>
        <taxon>Tracheophyta</taxon>
        <taxon>Spermatophyta</taxon>
        <taxon>Magnoliopsida</taxon>
        <taxon>eudicotyledons</taxon>
        <taxon>Gunneridae</taxon>
        <taxon>Pentapetalae</taxon>
        <taxon>rosids</taxon>
        <taxon>fabids</taxon>
        <taxon>Fabales</taxon>
        <taxon>Fabaceae</taxon>
        <taxon>Papilionoideae</taxon>
        <taxon>50 kb inversion clade</taxon>
        <taxon>genistoids sensu lato</taxon>
        <taxon>core genistoids</taxon>
        <taxon>Crotalarieae</taxon>
        <taxon>Crotalaria</taxon>
    </lineage>
</organism>
<proteinExistence type="inferred from homology"/>
<dbReference type="InterPro" id="IPR009438">
    <property type="entry name" value="Phytosulfokine"/>
</dbReference>
<keyword evidence="4 9" id="KW-0964">Secreted</keyword>
<sequence length="93" mass="10424">MKLSFHIGALLVFLIVLFSSTKLCARPLATEQGQNREVDKATGDDFVLELEGGESLKQVLGKDECKSGGEECLMRRMTLEAHIDYIYTDHHKP</sequence>
<dbReference type="PANTHER" id="PTHR33285">
    <property type="entry name" value="PHYTOSULFOKINES 3"/>
    <property type="match status" value="1"/>
</dbReference>
<keyword evidence="11" id="KW-1185">Reference proteome</keyword>
<evidence type="ECO:0000256" key="7">
    <source>
        <dbReference type="ARBA" id="ARBA00022782"/>
    </source>
</evidence>
<dbReference type="EMBL" id="JAYWIO010000005">
    <property type="protein sequence ID" value="KAK7261248.1"/>
    <property type="molecule type" value="Genomic_DNA"/>
</dbReference>
<evidence type="ECO:0000256" key="6">
    <source>
        <dbReference type="ARBA" id="ARBA00022729"/>
    </source>
</evidence>
<dbReference type="Proteomes" id="UP001372338">
    <property type="component" value="Unassembled WGS sequence"/>
</dbReference>
<evidence type="ECO:0000313" key="10">
    <source>
        <dbReference type="EMBL" id="KAK7261248.1"/>
    </source>
</evidence>
<feature type="signal peptide" evidence="9">
    <location>
        <begin position="1"/>
        <end position="25"/>
    </location>
</feature>
<evidence type="ECO:0000256" key="3">
    <source>
        <dbReference type="ARBA" id="ARBA00022473"/>
    </source>
</evidence>
<comment type="PTM">
    <text evidence="9">Sulfation is important for activity and for the binding to a putative membrane receptor.</text>
</comment>
<dbReference type="GO" id="GO:0008283">
    <property type="term" value="P:cell population proliferation"/>
    <property type="evidence" value="ECO:0007669"/>
    <property type="project" value="UniProtKB-UniRule"/>
</dbReference>
<comment type="caution">
    <text evidence="10">The sequence shown here is derived from an EMBL/GenBank/DDBJ whole genome shotgun (WGS) entry which is preliminary data.</text>
</comment>
<protein>
    <recommendedName>
        <fullName evidence="9">Phytosulfokine</fullName>
    </recommendedName>
    <component>
        <recommendedName>
            <fullName evidence="9">Phytosulfokine-alpha</fullName>
            <shortName evidence="9">PSK-alpha</shortName>
            <shortName evidence="9">Phytosulfokine-a</shortName>
        </recommendedName>
    </component>
    <component>
        <recommendedName>
            <fullName evidence="9">Phytosulfokine-beta</fullName>
            <shortName evidence="9">PSK-beta</shortName>
            <shortName evidence="9">Phytosulfokine-b</shortName>
        </recommendedName>
    </component>
</protein>
<comment type="function">
    <text evidence="9">Promotes plant cell differentiation, organogenesis and somatic embryogenesis as well as cell proliferation.</text>
</comment>
<keyword evidence="5 9" id="KW-0765">Sulfation</keyword>
<dbReference type="GO" id="GO:0008083">
    <property type="term" value="F:growth factor activity"/>
    <property type="evidence" value="ECO:0007669"/>
    <property type="project" value="UniProtKB-UniRule"/>
</dbReference>
<keyword evidence="7 9" id="KW-0221">Differentiation</keyword>
<evidence type="ECO:0000256" key="4">
    <source>
        <dbReference type="ARBA" id="ARBA00022525"/>
    </source>
</evidence>
<reference evidence="10 11" key="1">
    <citation type="submission" date="2024-01" db="EMBL/GenBank/DDBJ databases">
        <title>The genomes of 5 underutilized Papilionoideae crops provide insights into root nodulation and disease resistanc.</title>
        <authorList>
            <person name="Yuan L."/>
        </authorList>
    </citation>
    <scope>NUCLEOTIDE SEQUENCE [LARGE SCALE GENOMIC DNA]</scope>
    <source>
        <strain evidence="10">ZHUSHIDOU_FW_LH</strain>
        <tissue evidence="10">Leaf</tissue>
    </source>
</reference>
<comment type="similarity">
    <text evidence="2 9">Belongs to the phytosulfokine family.</text>
</comment>